<protein>
    <recommendedName>
        <fullName evidence="4">J domain-containing protein</fullName>
    </recommendedName>
</protein>
<dbReference type="Pfam" id="PF00226">
    <property type="entry name" value="DnaJ"/>
    <property type="match status" value="1"/>
</dbReference>
<dbReference type="EMBL" id="LSRX01000388">
    <property type="protein sequence ID" value="OLP98694.1"/>
    <property type="molecule type" value="Genomic_DNA"/>
</dbReference>
<dbReference type="SMART" id="SM00271">
    <property type="entry name" value="DnaJ"/>
    <property type="match status" value="1"/>
</dbReference>
<evidence type="ECO:0000256" key="2">
    <source>
        <dbReference type="ARBA" id="ARBA00023043"/>
    </source>
</evidence>
<gene>
    <name evidence="5" type="ORF">AK812_SmicGene18816</name>
</gene>
<evidence type="ECO:0000313" key="5">
    <source>
        <dbReference type="EMBL" id="OLP98694.1"/>
    </source>
</evidence>
<dbReference type="PROSITE" id="PS50297">
    <property type="entry name" value="ANK_REP_REGION"/>
    <property type="match status" value="3"/>
</dbReference>
<dbReference type="Proteomes" id="UP000186817">
    <property type="component" value="Unassembled WGS sequence"/>
</dbReference>
<dbReference type="CDD" id="cd06257">
    <property type="entry name" value="DnaJ"/>
    <property type="match status" value="1"/>
</dbReference>
<feature type="repeat" description="ANK" evidence="3">
    <location>
        <begin position="920"/>
        <end position="952"/>
    </location>
</feature>
<evidence type="ECO:0000259" key="4">
    <source>
        <dbReference type="PROSITE" id="PS50076"/>
    </source>
</evidence>
<keyword evidence="1" id="KW-0677">Repeat</keyword>
<feature type="domain" description="J" evidence="4">
    <location>
        <begin position="816"/>
        <end position="876"/>
    </location>
</feature>
<dbReference type="SMART" id="SM00248">
    <property type="entry name" value="ANK"/>
    <property type="match status" value="8"/>
</dbReference>
<dbReference type="SUPFAM" id="SSF48403">
    <property type="entry name" value="Ankyrin repeat"/>
    <property type="match status" value="2"/>
</dbReference>
<dbReference type="PRINTS" id="PR00625">
    <property type="entry name" value="JDOMAIN"/>
</dbReference>
<dbReference type="InterPro" id="IPR036869">
    <property type="entry name" value="J_dom_sf"/>
</dbReference>
<dbReference type="InterPro" id="IPR036770">
    <property type="entry name" value="Ankyrin_rpt-contain_sf"/>
</dbReference>
<feature type="repeat" description="ANK" evidence="3">
    <location>
        <begin position="887"/>
        <end position="919"/>
    </location>
</feature>
<evidence type="ECO:0000313" key="6">
    <source>
        <dbReference type="Proteomes" id="UP000186817"/>
    </source>
</evidence>
<keyword evidence="2 3" id="KW-0040">ANK repeat</keyword>
<comment type="caution">
    <text evidence="5">The sequence shown here is derived from an EMBL/GenBank/DDBJ whole genome shotgun (WGS) entry which is preliminary data.</text>
</comment>
<sequence>MRWRQLLLRHPPTPMFKRAKRTDVVMTMAEPQMEVEVDTADMAVEAEADEEQQEDYDEDEDQEIAERRKDIHAVTQVSRDVTDGEILAYKRGLNDPSVLIKWACQGRSRATGKSMFATLRQPPTGSHDFLYIDPVAVMMITGLSFTTTTTIELLVNYDIMLRASRACNTGIFYVIFIHHIAVFFGDSLNCKVREIVTDGPQSCVTGECSVCFGVKPGDALSFILSFGVSVAACNGAAAFFTSFHIWASVTLCIGGVLGKIADAIGWSACAGIAKVAYYPFINKMTITISLPIFIPPPLGVAAPLEVNLNLGDLTPAVYSHCGKQGHGEYNCLQSMFNARGPTGVAVGVDILLGVKIPVLGTVGKWVRILGFEMAEKDNSRELAMNKAGVTIEYIGKNPGGGEYCGKTFSNVNCWKKAGNKGYRANAHDQHGDRFRVYRNPNDPNDPRALCVRRVDKWNGGWGMELELACKVNNNDGGGGGILVPLGMTHHDKKCVLPPEPVHCPWWAGNKGHRLGFDGHDAGFKITEEGGRICGHLEHRRRRRRRHRRRRRNSNGWDMNLVLECDSKGHDVNYVVQDINFGKSHTNMKCVLPTHRVECEWDAGNHHKRANDHKSGDTFHIWNSHTNHLCVKRTAARDKGDGWGMDLRVQCKQYEKLWGKTKVVIGSSHYNEKCVHQPEKGLRCADVAGNREYRSMNTDKGDTRCFLPEHRVVCDPEVNWYHPFVIWEDHIQRARMDTTVGPAICSDYLAGNPEYRLWGQHHGDSFYIEHKDAGLPEINLSHPDCKPCSLNGTPHGFGGGHGSRAILVVKLVMPLADAYETLGLRRSCSDEEIKQAYRALALKNHPDKVQDETRRRLATVRFQEIQAAYEIIIETRTRTFSLAAVAPASRTALMAACERGDLALASSLLAAAADLMAQDATGRSAILFAASAASLQVLRLLLEHAADVNSSNCAGHTCVMYAVGAGMQDSSKAAERLDVARLLLDEGASANGATGYGLSALMLASASGRVEMIELLVQRAAEINASTDIGLTALTMAADKGHVDAVKLLLRSTASADHRYSNDKTALMGAAALAHTAVVLALLEGRADVNARSGDGQSPLLYAVESGLKDGLVCPVAGEVHKPGAEATTKALLLAAADPNIAGPRHRTALHISVACGSIKLAALLLSARASLDALDEDGRSAMDMARPGFLDAVQAASPATGKHWLRRLGEICQVCAGASCFG</sequence>
<feature type="repeat" description="ANK" evidence="3">
    <location>
        <begin position="1144"/>
        <end position="1176"/>
    </location>
</feature>
<reference evidence="5 6" key="1">
    <citation type="submission" date="2016-02" db="EMBL/GenBank/DDBJ databases">
        <title>Genome analysis of coral dinoflagellate symbionts highlights evolutionary adaptations to a symbiotic lifestyle.</title>
        <authorList>
            <person name="Aranda M."/>
            <person name="Li Y."/>
            <person name="Liew Y.J."/>
            <person name="Baumgarten S."/>
            <person name="Simakov O."/>
            <person name="Wilson M."/>
            <person name="Piel J."/>
            <person name="Ashoor H."/>
            <person name="Bougouffa S."/>
            <person name="Bajic V.B."/>
            <person name="Ryu T."/>
            <person name="Ravasi T."/>
            <person name="Bayer T."/>
            <person name="Micklem G."/>
            <person name="Kim H."/>
            <person name="Bhak J."/>
            <person name="Lajeunesse T.C."/>
            <person name="Voolstra C.R."/>
        </authorList>
    </citation>
    <scope>NUCLEOTIDE SEQUENCE [LARGE SCALE GENOMIC DNA]</scope>
    <source>
        <strain evidence="5 6">CCMP2467</strain>
    </source>
</reference>
<proteinExistence type="predicted"/>
<dbReference type="Pfam" id="PF00023">
    <property type="entry name" value="Ank"/>
    <property type="match status" value="2"/>
</dbReference>
<dbReference type="InterPro" id="IPR002110">
    <property type="entry name" value="Ankyrin_rpt"/>
</dbReference>
<dbReference type="OrthoDB" id="417266at2759"/>
<feature type="repeat" description="ANK" evidence="3">
    <location>
        <begin position="1028"/>
        <end position="1060"/>
    </location>
</feature>
<dbReference type="PROSITE" id="PS50076">
    <property type="entry name" value="DNAJ_2"/>
    <property type="match status" value="1"/>
</dbReference>
<dbReference type="PROSITE" id="PS50088">
    <property type="entry name" value="ANK_REPEAT"/>
    <property type="match status" value="6"/>
</dbReference>
<dbReference type="AlphaFoldDB" id="A0A1Q9DU46"/>
<dbReference type="Pfam" id="PF12796">
    <property type="entry name" value="Ank_2"/>
    <property type="match status" value="2"/>
</dbReference>
<dbReference type="Gene3D" id="1.10.287.110">
    <property type="entry name" value="DnaJ domain"/>
    <property type="match status" value="1"/>
</dbReference>
<dbReference type="PANTHER" id="PTHR24198:SF165">
    <property type="entry name" value="ANKYRIN REPEAT-CONTAINING PROTEIN-RELATED"/>
    <property type="match status" value="1"/>
</dbReference>
<evidence type="ECO:0000256" key="1">
    <source>
        <dbReference type="ARBA" id="ARBA00022737"/>
    </source>
</evidence>
<evidence type="ECO:0000256" key="3">
    <source>
        <dbReference type="PROSITE-ProRule" id="PRU00023"/>
    </source>
</evidence>
<accession>A0A1Q9DU46</accession>
<dbReference type="Gene3D" id="1.25.40.20">
    <property type="entry name" value="Ankyrin repeat-containing domain"/>
    <property type="match status" value="4"/>
</dbReference>
<name>A0A1Q9DU46_SYMMI</name>
<organism evidence="5 6">
    <name type="scientific">Symbiodinium microadriaticum</name>
    <name type="common">Dinoflagellate</name>
    <name type="synonym">Zooxanthella microadriatica</name>
    <dbReference type="NCBI Taxonomy" id="2951"/>
    <lineage>
        <taxon>Eukaryota</taxon>
        <taxon>Sar</taxon>
        <taxon>Alveolata</taxon>
        <taxon>Dinophyceae</taxon>
        <taxon>Suessiales</taxon>
        <taxon>Symbiodiniaceae</taxon>
        <taxon>Symbiodinium</taxon>
    </lineage>
</organism>
<feature type="repeat" description="ANK" evidence="3">
    <location>
        <begin position="995"/>
        <end position="1027"/>
    </location>
</feature>
<dbReference type="InterPro" id="IPR001623">
    <property type="entry name" value="DnaJ_domain"/>
</dbReference>
<keyword evidence="6" id="KW-1185">Reference proteome</keyword>
<dbReference type="SUPFAM" id="SSF46565">
    <property type="entry name" value="Chaperone J-domain"/>
    <property type="match status" value="1"/>
</dbReference>
<feature type="repeat" description="ANK" evidence="3">
    <location>
        <begin position="1061"/>
        <end position="1093"/>
    </location>
</feature>
<dbReference type="PANTHER" id="PTHR24198">
    <property type="entry name" value="ANKYRIN REPEAT AND PROTEIN KINASE DOMAIN-CONTAINING PROTEIN"/>
    <property type="match status" value="1"/>
</dbReference>